<dbReference type="PROSITE" id="PS51419">
    <property type="entry name" value="RAB"/>
    <property type="match status" value="1"/>
</dbReference>
<dbReference type="PROSITE" id="PS51421">
    <property type="entry name" value="RAS"/>
    <property type="match status" value="1"/>
</dbReference>
<dbReference type="Proteomes" id="UP001146793">
    <property type="component" value="Unassembled WGS sequence"/>
</dbReference>
<keyword evidence="1" id="KW-0547">Nucleotide-binding</keyword>
<feature type="region of interest" description="Disordered" evidence="2">
    <location>
        <begin position="184"/>
        <end position="210"/>
    </location>
</feature>
<dbReference type="SMART" id="SM00173">
    <property type="entry name" value="RAS"/>
    <property type="match status" value="1"/>
</dbReference>
<evidence type="ECO:0000313" key="3">
    <source>
        <dbReference type="EMBL" id="KAJ3438965.1"/>
    </source>
</evidence>
<dbReference type="PANTHER" id="PTHR47978">
    <property type="match status" value="1"/>
</dbReference>
<dbReference type="GO" id="GO:0003924">
    <property type="term" value="F:GTPase activity"/>
    <property type="evidence" value="ECO:0007669"/>
    <property type="project" value="InterPro"/>
</dbReference>
<proteinExistence type="predicted"/>
<dbReference type="PROSITE" id="PS51420">
    <property type="entry name" value="RHO"/>
    <property type="match status" value="1"/>
</dbReference>
<dbReference type="SUPFAM" id="SSF52540">
    <property type="entry name" value="P-loop containing nucleoside triphosphate hydrolases"/>
    <property type="match status" value="1"/>
</dbReference>
<name>A0AAV7ZCS1_9EUKA</name>
<comment type="caution">
    <text evidence="3">The sequence shown here is derived from an EMBL/GenBank/DDBJ whole genome shotgun (WGS) entry which is preliminary data.</text>
</comment>
<organism evidence="3 4">
    <name type="scientific">Anaeramoeba flamelloides</name>
    <dbReference type="NCBI Taxonomy" id="1746091"/>
    <lineage>
        <taxon>Eukaryota</taxon>
        <taxon>Metamonada</taxon>
        <taxon>Anaeramoebidae</taxon>
        <taxon>Anaeramoeba</taxon>
    </lineage>
</organism>
<dbReference type="InterPro" id="IPR027417">
    <property type="entry name" value="P-loop_NTPase"/>
</dbReference>
<evidence type="ECO:0000256" key="1">
    <source>
        <dbReference type="ARBA" id="ARBA00022741"/>
    </source>
</evidence>
<dbReference type="AlphaFoldDB" id="A0AAV7ZCS1"/>
<dbReference type="FunFam" id="3.40.50.300:FF:000808">
    <property type="entry name" value="Small GTP-binding protein, putative"/>
    <property type="match status" value="1"/>
</dbReference>
<dbReference type="InterPro" id="IPR001806">
    <property type="entry name" value="Small_GTPase"/>
</dbReference>
<dbReference type="GO" id="GO:0005525">
    <property type="term" value="F:GTP binding"/>
    <property type="evidence" value="ECO:0007669"/>
    <property type="project" value="InterPro"/>
</dbReference>
<gene>
    <name evidence="3" type="ORF">M0812_14980</name>
</gene>
<dbReference type="SMART" id="SM00176">
    <property type="entry name" value="RAN"/>
    <property type="match status" value="1"/>
</dbReference>
<accession>A0AAV7ZCS1</accession>
<feature type="compositionally biased region" description="Polar residues" evidence="2">
    <location>
        <begin position="188"/>
        <end position="201"/>
    </location>
</feature>
<dbReference type="NCBIfam" id="TIGR00231">
    <property type="entry name" value="small_GTP"/>
    <property type="match status" value="1"/>
</dbReference>
<dbReference type="EMBL" id="JANTQA010000032">
    <property type="protein sequence ID" value="KAJ3438965.1"/>
    <property type="molecule type" value="Genomic_DNA"/>
</dbReference>
<dbReference type="SMART" id="SM00174">
    <property type="entry name" value="RHO"/>
    <property type="match status" value="1"/>
</dbReference>
<evidence type="ECO:0000256" key="2">
    <source>
        <dbReference type="SAM" id="MobiDB-lite"/>
    </source>
</evidence>
<evidence type="ECO:0000313" key="4">
    <source>
        <dbReference type="Proteomes" id="UP001146793"/>
    </source>
</evidence>
<protein>
    <submittedName>
        <fullName evidence="3">Ras-related protein rab-24</fullName>
    </submittedName>
</protein>
<dbReference type="InterPro" id="IPR005225">
    <property type="entry name" value="Small_GTP-bd"/>
</dbReference>
<dbReference type="Pfam" id="PF00071">
    <property type="entry name" value="Ras"/>
    <property type="match status" value="1"/>
</dbReference>
<reference evidence="3" key="1">
    <citation type="submission" date="2022-08" db="EMBL/GenBank/DDBJ databases">
        <title>Novel sulphate-reducing endosymbionts in the free-living metamonad Anaeramoeba.</title>
        <authorList>
            <person name="Jerlstrom-Hultqvist J."/>
            <person name="Cepicka I."/>
            <person name="Gallot-Lavallee L."/>
            <person name="Salas-Leiva D."/>
            <person name="Curtis B.A."/>
            <person name="Zahonova K."/>
            <person name="Pipaliya S."/>
            <person name="Dacks J."/>
            <person name="Roger A.J."/>
        </authorList>
    </citation>
    <scope>NUCLEOTIDE SEQUENCE</scope>
    <source>
        <strain evidence="3">Busselton2</strain>
    </source>
</reference>
<sequence>MSQMQNQNVDMKIVLLGSSYVGKTCLVDRFINDRFDSSTQQTVGAAFLTKIINTNDNKLVLGIWDTAGQERFESMSKMYYRKANAAIICYDVTDYDSFKKLQYWVDEVRENEKNCVIYFCGTKIDLLEDESDRTVPMEEIEKYADKMQITLFETSSKLNKNVNNLFLKISHNFIKKKNQKLNSKKMGNKNSTINIKNGKNQPNDEKGICC</sequence>
<dbReference type="Gene3D" id="3.40.50.300">
    <property type="entry name" value="P-loop containing nucleotide triphosphate hydrolases"/>
    <property type="match status" value="1"/>
</dbReference>
<dbReference type="PRINTS" id="PR00449">
    <property type="entry name" value="RASTRNSFRMNG"/>
</dbReference>
<dbReference type="SMART" id="SM00175">
    <property type="entry name" value="RAB"/>
    <property type="match status" value="1"/>
</dbReference>